<dbReference type="AlphaFoldDB" id="A0A1G2PKK0"/>
<comment type="caution">
    <text evidence="2">The sequence shown here is derived from an EMBL/GenBank/DDBJ whole genome shotgun (WGS) entry which is preliminary data.</text>
</comment>
<accession>A0A1G2PKK0</accession>
<sequence>MVNQVVVVLGYGCVLTKNLKAYLDAVNKYINANQKHIGYIITCGGYTDPHIPQKNEADLMANYLETHGVRFIILRDHDSFTTKENLVNAGRVIQKSAITYAMFPGFRSRNDCEAKVFCLTHAQRKVKFLAPRLLPKNLKVTVGAFAAHESLPQTFLHDYLGTIVDIAGYYFPPTANIKAGLRRKRVKNQNYNRNDH</sequence>
<dbReference type="Proteomes" id="UP000177629">
    <property type="component" value="Unassembled WGS sequence"/>
</dbReference>
<proteinExistence type="predicted"/>
<name>A0A1G2PKK0_9BACT</name>
<evidence type="ECO:0000313" key="2">
    <source>
        <dbReference type="EMBL" id="OHA48854.1"/>
    </source>
</evidence>
<dbReference type="STRING" id="1802362.A2806_04120"/>
<dbReference type="InterPro" id="IPR003848">
    <property type="entry name" value="DUF218"/>
</dbReference>
<reference evidence="2 3" key="1">
    <citation type="journal article" date="2016" name="Nat. Commun.">
        <title>Thousands of microbial genomes shed light on interconnected biogeochemical processes in an aquifer system.</title>
        <authorList>
            <person name="Anantharaman K."/>
            <person name="Brown C.T."/>
            <person name="Hug L.A."/>
            <person name="Sharon I."/>
            <person name="Castelle C.J."/>
            <person name="Probst A.J."/>
            <person name="Thomas B.C."/>
            <person name="Singh A."/>
            <person name="Wilkins M.J."/>
            <person name="Karaoz U."/>
            <person name="Brodie E.L."/>
            <person name="Williams K.H."/>
            <person name="Hubbard S.S."/>
            <person name="Banfield J.F."/>
        </authorList>
    </citation>
    <scope>NUCLEOTIDE SEQUENCE [LARGE SCALE GENOMIC DNA]</scope>
</reference>
<dbReference type="EMBL" id="MHSS01000002">
    <property type="protein sequence ID" value="OHA48854.1"/>
    <property type="molecule type" value="Genomic_DNA"/>
</dbReference>
<organism evidence="2 3">
    <name type="scientific">Candidatus Terrybacteria bacterium RIFCSPHIGHO2_01_FULL_48_17</name>
    <dbReference type="NCBI Taxonomy" id="1802362"/>
    <lineage>
        <taxon>Bacteria</taxon>
        <taxon>Candidatus Terryibacteriota</taxon>
    </lineage>
</organism>
<feature type="domain" description="DUF218" evidence="1">
    <location>
        <begin position="4"/>
        <end position="98"/>
    </location>
</feature>
<protein>
    <recommendedName>
        <fullName evidence="1">DUF218 domain-containing protein</fullName>
    </recommendedName>
</protein>
<gene>
    <name evidence="2" type="ORF">A2806_04120</name>
</gene>
<evidence type="ECO:0000259" key="1">
    <source>
        <dbReference type="Pfam" id="PF02698"/>
    </source>
</evidence>
<evidence type="ECO:0000313" key="3">
    <source>
        <dbReference type="Proteomes" id="UP000177629"/>
    </source>
</evidence>
<dbReference type="Pfam" id="PF02698">
    <property type="entry name" value="DUF218"/>
    <property type="match status" value="1"/>
</dbReference>